<dbReference type="STRING" id="10195.A0A3M7QMT5"/>
<reference evidence="1 2" key="1">
    <citation type="journal article" date="2018" name="Sci. Rep.">
        <title>Genomic signatures of local adaptation to the degree of environmental predictability in rotifers.</title>
        <authorList>
            <person name="Franch-Gras L."/>
            <person name="Hahn C."/>
            <person name="Garcia-Roger E.M."/>
            <person name="Carmona M.J."/>
            <person name="Serra M."/>
            <person name="Gomez A."/>
        </authorList>
    </citation>
    <scope>NUCLEOTIDE SEQUENCE [LARGE SCALE GENOMIC DNA]</scope>
    <source>
        <strain evidence="1">HYR1</strain>
    </source>
</reference>
<dbReference type="OrthoDB" id="415411at2759"/>
<dbReference type="InterPro" id="IPR002591">
    <property type="entry name" value="Phosphodiest/P_Trfase"/>
</dbReference>
<dbReference type="InterPro" id="IPR017850">
    <property type="entry name" value="Alkaline_phosphatase_core_sf"/>
</dbReference>
<keyword evidence="2" id="KW-1185">Reference proteome</keyword>
<dbReference type="SUPFAM" id="SSF53649">
    <property type="entry name" value="Alkaline phosphatase-like"/>
    <property type="match status" value="1"/>
</dbReference>
<comment type="caution">
    <text evidence="1">The sequence shown here is derived from an EMBL/GenBank/DDBJ whole genome shotgun (WGS) entry which is preliminary data.</text>
</comment>
<sequence>MKNILKSVKFHPSINIKALSCIKFKLHAWNFDKKIIIVQLFALESHFNKLQHKKSFSLRKFQNDYSTPVDLKEKRTPTLLISLDGLRASSLDQFLVENPDSILKKKIVDVGVKADFMQPGFPTLTFPNHYTIVTGLYMENHGIVGNSYYDPEADRIVRFLSDKDSLQPRWWNKTDPIWLTAKNQESILKC</sequence>
<evidence type="ECO:0000313" key="2">
    <source>
        <dbReference type="Proteomes" id="UP000276133"/>
    </source>
</evidence>
<dbReference type="Gene3D" id="3.40.720.10">
    <property type="entry name" value="Alkaline Phosphatase, subunit A"/>
    <property type="match status" value="1"/>
</dbReference>
<dbReference type="AlphaFoldDB" id="A0A3M7QMT5"/>
<gene>
    <name evidence="1" type="ORF">BpHYR1_005008</name>
</gene>
<dbReference type="PANTHER" id="PTHR10151">
    <property type="entry name" value="ECTONUCLEOTIDE PYROPHOSPHATASE/PHOSPHODIESTERASE"/>
    <property type="match status" value="1"/>
</dbReference>
<name>A0A3M7QMT5_BRAPC</name>
<accession>A0A3M7QMT5</accession>
<dbReference type="PANTHER" id="PTHR10151:SF120">
    <property type="entry name" value="BIS(5'-ADENOSYL)-TRIPHOSPHATASE"/>
    <property type="match status" value="1"/>
</dbReference>
<organism evidence="1 2">
    <name type="scientific">Brachionus plicatilis</name>
    <name type="common">Marine rotifer</name>
    <name type="synonym">Brachionus muelleri</name>
    <dbReference type="NCBI Taxonomy" id="10195"/>
    <lineage>
        <taxon>Eukaryota</taxon>
        <taxon>Metazoa</taxon>
        <taxon>Spiralia</taxon>
        <taxon>Gnathifera</taxon>
        <taxon>Rotifera</taxon>
        <taxon>Eurotatoria</taxon>
        <taxon>Monogononta</taxon>
        <taxon>Pseudotrocha</taxon>
        <taxon>Ploima</taxon>
        <taxon>Brachionidae</taxon>
        <taxon>Brachionus</taxon>
    </lineage>
</organism>
<dbReference type="Pfam" id="PF01663">
    <property type="entry name" value="Phosphodiest"/>
    <property type="match status" value="1"/>
</dbReference>
<dbReference type="GO" id="GO:0016787">
    <property type="term" value="F:hydrolase activity"/>
    <property type="evidence" value="ECO:0007669"/>
    <property type="project" value="UniProtKB-ARBA"/>
</dbReference>
<evidence type="ECO:0000313" key="1">
    <source>
        <dbReference type="EMBL" id="RNA12305.1"/>
    </source>
</evidence>
<dbReference type="Proteomes" id="UP000276133">
    <property type="component" value="Unassembled WGS sequence"/>
</dbReference>
<protein>
    <submittedName>
        <fullName evidence="1">Type I phosphodiesterase nucleotide pyrophosphatase family</fullName>
    </submittedName>
</protein>
<proteinExistence type="predicted"/>
<dbReference type="EMBL" id="REGN01005721">
    <property type="protein sequence ID" value="RNA12305.1"/>
    <property type="molecule type" value="Genomic_DNA"/>
</dbReference>